<gene>
    <name evidence="3" type="ORF">E3O19_16260</name>
</gene>
<protein>
    <submittedName>
        <fullName evidence="3">Rrf2 family transcriptional regulator</fullName>
    </submittedName>
</protein>
<reference evidence="3 4" key="1">
    <citation type="submission" date="2019-03" db="EMBL/GenBank/DDBJ databases">
        <title>Genomics of glacier-inhabiting Cryobacterium strains.</title>
        <authorList>
            <person name="Liu Q."/>
            <person name="Xin Y.-H."/>
        </authorList>
    </citation>
    <scope>NUCLEOTIDE SEQUENCE [LARGE SCALE GENOMIC DNA]</scope>
    <source>
        <strain evidence="3 4">MDT1-3</strain>
    </source>
</reference>
<dbReference type="Gene3D" id="1.10.10.10">
    <property type="entry name" value="Winged helix-like DNA-binding domain superfamily/Winged helix DNA-binding domain"/>
    <property type="match status" value="1"/>
</dbReference>
<evidence type="ECO:0000313" key="3">
    <source>
        <dbReference type="EMBL" id="TFC09891.1"/>
    </source>
</evidence>
<keyword evidence="4" id="KW-1185">Reference proteome</keyword>
<keyword evidence="1" id="KW-0238">DNA-binding</keyword>
<dbReference type="GO" id="GO:0003677">
    <property type="term" value="F:DNA binding"/>
    <property type="evidence" value="ECO:0007669"/>
    <property type="project" value="UniProtKB-KW"/>
</dbReference>
<sequence length="151" mass="16081">MRINAFTDVCLRVAMLLAAAPDGTLLTSRVIADGVGTPYSHVSKAIIRLRGLQIVEVVRGRFGGVRISAAGRRTTVGWLMRQLDTRADVADCETPHGDCPLSGGCGLRAALRRAREAFYSELDNTTIASLVPRRGTGSVALTLTTMIGNTP</sequence>
<comment type="caution">
    <text evidence="3">The sequence shown here is derived from an EMBL/GenBank/DDBJ whole genome shotgun (WGS) entry which is preliminary data.</text>
</comment>
<dbReference type="GO" id="GO:0005829">
    <property type="term" value="C:cytosol"/>
    <property type="evidence" value="ECO:0007669"/>
    <property type="project" value="TreeGrafter"/>
</dbReference>
<evidence type="ECO:0000256" key="1">
    <source>
        <dbReference type="ARBA" id="ARBA00023125"/>
    </source>
</evidence>
<evidence type="ECO:0000256" key="2">
    <source>
        <dbReference type="ARBA" id="ARBA00034078"/>
    </source>
</evidence>
<evidence type="ECO:0000313" key="4">
    <source>
        <dbReference type="Proteomes" id="UP000298412"/>
    </source>
</evidence>
<dbReference type="OrthoDB" id="9795923at2"/>
<dbReference type="GO" id="GO:0003700">
    <property type="term" value="F:DNA-binding transcription factor activity"/>
    <property type="evidence" value="ECO:0007669"/>
    <property type="project" value="TreeGrafter"/>
</dbReference>
<dbReference type="PANTHER" id="PTHR33221:SF4">
    <property type="entry name" value="HTH-TYPE TRANSCRIPTIONAL REPRESSOR NSRR"/>
    <property type="match status" value="1"/>
</dbReference>
<dbReference type="PANTHER" id="PTHR33221">
    <property type="entry name" value="WINGED HELIX-TURN-HELIX TRANSCRIPTIONAL REGULATOR, RRF2 FAMILY"/>
    <property type="match status" value="1"/>
</dbReference>
<organism evidence="3 4">
    <name type="scientific">Cryobacterium algoritolerans</name>
    <dbReference type="NCBI Taxonomy" id="1259184"/>
    <lineage>
        <taxon>Bacteria</taxon>
        <taxon>Bacillati</taxon>
        <taxon>Actinomycetota</taxon>
        <taxon>Actinomycetes</taxon>
        <taxon>Micrococcales</taxon>
        <taxon>Microbacteriaceae</taxon>
        <taxon>Cryobacterium</taxon>
    </lineage>
</organism>
<dbReference type="Proteomes" id="UP000298412">
    <property type="component" value="Unassembled WGS sequence"/>
</dbReference>
<dbReference type="InterPro" id="IPR036390">
    <property type="entry name" value="WH_DNA-bd_sf"/>
</dbReference>
<dbReference type="SUPFAM" id="SSF46785">
    <property type="entry name" value="Winged helix' DNA-binding domain"/>
    <property type="match status" value="1"/>
</dbReference>
<accession>A0A4R8WMY1</accession>
<dbReference type="EMBL" id="SOFP01000079">
    <property type="protein sequence ID" value="TFC09891.1"/>
    <property type="molecule type" value="Genomic_DNA"/>
</dbReference>
<comment type="cofactor">
    <cofactor evidence="2">
        <name>[2Fe-2S] cluster</name>
        <dbReference type="ChEBI" id="CHEBI:190135"/>
    </cofactor>
</comment>
<dbReference type="RefSeq" id="WP_134569327.1">
    <property type="nucleotide sequence ID" value="NZ_SOFP01000079.1"/>
</dbReference>
<dbReference type="PROSITE" id="PS51197">
    <property type="entry name" value="HTH_RRF2_2"/>
    <property type="match status" value="1"/>
</dbReference>
<dbReference type="AlphaFoldDB" id="A0A4R8WMY1"/>
<dbReference type="InterPro" id="IPR036388">
    <property type="entry name" value="WH-like_DNA-bd_sf"/>
</dbReference>
<proteinExistence type="predicted"/>
<dbReference type="InterPro" id="IPR000944">
    <property type="entry name" value="Tscrpt_reg_Rrf2"/>
</dbReference>
<name>A0A4R8WMY1_9MICO</name>
<dbReference type="Pfam" id="PF02082">
    <property type="entry name" value="Rrf2"/>
    <property type="match status" value="1"/>
</dbReference>